<evidence type="ECO:0000256" key="11">
    <source>
        <dbReference type="PROSITE-ProRule" id="PRU00421"/>
    </source>
</evidence>
<sequence>MMKRLQKLGRSLMLPVAVLPAAGILMGIGYWIDPMGWGANSPIAAILIKSGSAIIDNLAIIFAVGIAYGLSDDKDGAASLSGLVAFLLVTTILAPASVAMITKTPVEQVSPAFAKINNAFIGILSGVVAAVMYNKFSKTKLPAALSFFSGKRCAPIMTSVAMLGVSAVLLFVWPVIFEGLVAFGTGISKLGPLGAGLFGFFNRLLIPTGLHHALNSVFWFDTIGINDIGRFWGTAVDAAPGIKGVTGMYQAGFFPVMMFGLVGGGLAMYHTAKPENKETVGSLMLAAGFAAFFTGITEPLEFSFMFAAPALYFVHAVLTGISLFIAASFQWIAGFTFSAGFVDFILSSRLPLANKPFMLLVLGVIYFVVYYVIFRFMIVKFNLKTPGREDHIDVTYESTSSDKFVNQAEIILQAIGGKENVLSTDYCTTRLRLELEDPSIVDEALVKSTGAAGVVKPGGKSVQVIVGTEVQFVADEFKKLVK</sequence>
<proteinExistence type="predicted"/>
<dbReference type="PROSITE" id="PS51103">
    <property type="entry name" value="PTS_EIIC_TYPE_1"/>
    <property type="match status" value="1"/>
</dbReference>
<dbReference type="NCBIfam" id="TIGR01998">
    <property type="entry name" value="PTS-II-BC-nag"/>
    <property type="match status" value="1"/>
</dbReference>
<dbReference type="PROSITE" id="PS01035">
    <property type="entry name" value="PTS_EIIB_TYPE_1_CYS"/>
    <property type="match status" value="1"/>
</dbReference>
<evidence type="ECO:0000313" key="16">
    <source>
        <dbReference type="Proteomes" id="UP000515928"/>
    </source>
</evidence>
<dbReference type="InterPro" id="IPR050429">
    <property type="entry name" value="PTS_Glucose_EIICBA"/>
</dbReference>
<evidence type="ECO:0000256" key="6">
    <source>
        <dbReference type="ARBA" id="ARBA00022683"/>
    </source>
</evidence>
<dbReference type="CDD" id="cd00212">
    <property type="entry name" value="PTS_IIB_glc"/>
    <property type="match status" value="1"/>
</dbReference>
<evidence type="ECO:0000256" key="9">
    <source>
        <dbReference type="ARBA" id="ARBA00022989"/>
    </source>
</evidence>
<evidence type="ECO:0000256" key="5">
    <source>
        <dbReference type="ARBA" id="ARBA00022679"/>
    </source>
</evidence>
<evidence type="ECO:0000256" key="10">
    <source>
        <dbReference type="ARBA" id="ARBA00023136"/>
    </source>
</evidence>
<dbReference type="PANTHER" id="PTHR30009">
    <property type="entry name" value="CYTOCHROME C-TYPE SYNTHESIS PROTEIN AND PTS TRANSMEMBRANE COMPONENT"/>
    <property type="match status" value="1"/>
</dbReference>
<keyword evidence="8" id="KW-0418">Kinase</keyword>
<evidence type="ECO:0000256" key="4">
    <source>
        <dbReference type="ARBA" id="ARBA00022597"/>
    </source>
</evidence>
<dbReference type="GO" id="GO:0015572">
    <property type="term" value="F:N-acetylglucosamine transmembrane transporter activity"/>
    <property type="evidence" value="ECO:0007669"/>
    <property type="project" value="InterPro"/>
</dbReference>
<feature type="transmembrane region" description="Helical" evidence="12">
    <location>
        <begin position="357"/>
        <end position="378"/>
    </location>
</feature>
<dbReference type="GO" id="GO:0019866">
    <property type="term" value="C:organelle inner membrane"/>
    <property type="evidence" value="ECO:0007669"/>
    <property type="project" value="InterPro"/>
</dbReference>
<feature type="transmembrane region" description="Helical" evidence="12">
    <location>
        <begin position="80"/>
        <end position="101"/>
    </location>
</feature>
<feature type="domain" description="PTS EIIC type-1" evidence="14">
    <location>
        <begin position="1"/>
        <end position="390"/>
    </location>
</feature>
<dbReference type="GO" id="GO:0015764">
    <property type="term" value="P:N-acetylglucosamine transport"/>
    <property type="evidence" value="ECO:0007669"/>
    <property type="project" value="TreeGrafter"/>
</dbReference>
<dbReference type="PROSITE" id="PS51098">
    <property type="entry name" value="PTS_EIIB_TYPE_1"/>
    <property type="match status" value="1"/>
</dbReference>
<feature type="transmembrane region" description="Helical" evidence="12">
    <location>
        <begin position="113"/>
        <end position="133"/>
    </location>
</feature>
<organism evidence="15 16">
    <name type="scientific">Erysipelothrix inopinata</name>
    <dbReference type="NCBI Taxonomy" id="225084"/>
    <lineage>
        <taxon>Bacteria</taxon>
        <taxon>Bacillati</taxon>
        <taxon>Bacillota</taxon>
        <taxon>Erysipelotrichia</taxon>
        <taxon>Erysipelotrichales</taxon>
        <taxon>Erysipelotrichaceae</taxon>
        <taxon>Erysipelothrix</taxon>
    </lineage>
</organism>
<dbReference type="GO" id="GO:0005886">
    <property type="term" value="C:plasma membrane"/>
    <property type="evidence" value="ECO:0007669"/>
    <property type="project" value="UniProtKB-SubCell"/>
</dbReference>
<keyword evidence="6" id="KW-0598">Phosphotransferase system</keyword>
<feature type="domain" description="PTS EIIB type-1" evidence="13">
    <location>
        <begin position="405"/>
        <end position="482"/>
    </location>
</feature>
<dbReference type="PANTHER" id="PTHR30009:SF4">
    <property type="entry name" value="PTS SYSTEM N-ACETYLGLUCOSAMINE-SPECIFIC EIICBA COMPONENT"/>
    <property type="match status" value="1"/>
</dbReference>
<dbReference type="GO" id="GO:0009401">
    <property type="term" value="P:phosphoenolpyruvate-dependent sugar phosphotransferase system"/>
    <property type="evidence" value="ECO:0007669"/>
    <property type="project" value="UniProtKB-KW"/>
</dbReference>
<dbReference type="InterPro" id="IPR018113">
    <property type="entry name" value="PTrfase_EIIB_Cys"/>
</dbReference>
<protein>
    <submittedName>
        <fullName evidence="15">PTS transporter subunit EIIC</fullName>
    </submittedName>
</protein>
<comment type="subcellular location">
    <subcellularLocation>
        <location evidence="1">Cell membrane</location>
        <topology evidence="1">Multi-pass membrane protein</topology>
    </subcellularLocation>
</comment>
<feature type="transmembrane region" description="Helical" evidence="12">
    <location>
        <begin position="12"/>
        <end position="32"/>
    </location>
</feature>
<keyword evidence="16" id="KW-1185">Reference proteome</keyword>
<dbReference type="RefSeq" id="WP_187534808.1">
    <property type="nucleotide sequence ID" value="NZ_CBCSHU010000003.1"/>
</dbReference>
<keyword evidence="3" id="KW-1003">Cell membrane</keyword>
<evidence type="ECO:0000256" key="7">
    <source>
        <dbReference type="ARBA" id="ARBA00022692"/>
    </source>
</evidence>
<keyword evidence="2" id="KW-0813">Transport</keyword>
<evidence type="ECO:0000256" key="12">
    <source>
        <dbReference type="SAM" id="Phobius"/>
    </source>
</evidence>
<dbReference type="NCBIfam" id="TIGR00826">
    <property type="entry name" value="EIIB_glc"/>
    <property type="match status" value="1"/>
</dbReference>
<dbReference type="Pfam" id="PF02378">
    <property type="entry name" value="PTS_EIIC"/>
    <property type="match status" value="1"/>
</dbReference>
<gene>
    <name evidence="15" type="ORF">H9L01_04445</name>
</gene>
<keyword evidence="4" id="KW-0762">Sugar transport</keyword>
<reference evidence="15 16" key="1">
    <citation type="submission" date="2020-08" db="EMBL/GenBank/DDBJ databases">
        <title>Genome sequence of Erysipelothrix inopinata DSM 15511T.</title>
        <authorList>
            <person name="Hyun D.-W."/>
            <person name="Bae J.-W."/>
        </authorList>
    </citation>
    <scope>NUCLEOTIDE SEQUENCE [LARGE SCALE GENOMIC DNA]</scope>
    <source>
        <strain evidence="15 16">DSM 15511</strain>
    </source>
</reference>
<evidence type="ECO:0000256" key="1">
    <source>
        <dbReference type="ARBA" id="ARBA00004651"/>
    </source>
</evidence>
<evidence type="ECO:0000256" key="8">
    <source>
        <dbReference type="ARBA" id="ARBA00022777"/>
    </source>
</evidence>
<dbReference type="SUPFAM" id="SSF55604">
    <property type="entry name" value="Glucose permease domain IIB"/>
    <property type="match status" value="1"/>
</dbReference>
<dbReference type="InterPro" id="IPR003352">
    <property type="entry name" value="PTS_EIIC"/>
</dbReference>
<feature type="active site" description="Phosphocysteine intermediate; for EIIB activity" evidence="11">
    <location>
        <position position="427"/>
    </location>
</feature>
<dbReference type="AlphaFoldDB" id="A0A7G9S184"/>
<accession>A0A7G9S184</accession>
<keyword evidence="7 12" id="KW-0812">Transmembrane</keyword>
<feature type="transmembrane region" description="Helical" evidence="12">
    <location>
        <begin position="154"/>
        <end position="176"/>
    </location>
</feature>
<evidence type="ECO:0000259" key="14">
    <source>
        <dbReference type="PROSITE" id="PS51103"/>
    </source>
</evidence>
<dbReference type="InterPro" id="IPR010974">
    <property type="entry name" value="PTS_IIBC_nag"/>
</dbReference>
<keyword evidence="5" id="KW-0808">Transferase</keyword>
<evidence type="ECO:0000256" key="2">
    <source>
        <dbReference type="ARBA" id="ARBA00022448"/>
    </source>
</evidence>
<feature type="transmembrane region" description="Helical" evidence="12">
    <location>
        <begin position="279"/>
        <end position="296"/>
    </location>
</feature>
<dbReference type="GO" id="GO:0016301">
    <property type="term" value="F:kinase activity"/>
    <property type="evidence" value="ECO:0007669"/>
    <property type="project" value="UniProtKB-KW"/>
</dbReference>
<keyword evidence="9 12" id="KW-1133">Transmembrane helix</keyword>
<name>A0A7G9S184_9FIRM</name>
<dbReference type="GO" id="GO:0008982">
    <property type="term" value="F:protein-N(PI)-phosphohistidine-sugar phosphotransferase activity"/>
    <property type="evidence" value="ECO:0007669"/>
    <property type="project" value="InterPro"/>
</dbReference>
<feature type="transmembrane region" description="Helical" evidence="12">
    <location>
        <begin position="44"/>
        <end position="68"/>
    </location>
</feature>
<dbReference type="Gene3D" id="3.30.1360.60">
    <property type="entry name" value="Glucose permease domain IIB"/>
    <property type="match status" value="1"/>
</dbReference>
<dbReference type="KEGG" id="eio:H9L01_04445"/>
<dbReference type="InterPro" id="IPR013013">
    <property type="entry name" value="PTS_EIIC_1"/>
</dbReference>
<keyword evidence="10 12" id="KW-0472">Membrane</keyword>
<dbReference type="Pfam" id="PF00367">
    <property type="entry name" value="PTS_EIIB"/>
    <property type="match status" value="1"/>
</dbReference>
<dbReference type="GO" id="GO:0090563">
    <property type="term" value="F:protein-phosphocysteine-sugar phosphotransferase activity"/>
    <property type="evidence" value="ECO:0007669"/>
    <property type="project" value="TreeGrafter"/>
</dbReference>
<feature type="transmembrane region" description="Helical" evidence="12">
    <location>
        <begin position="253"/>
        <end position="272"/>
    </location>
</feature>
<dbReference type="InterPro" id="IPR036878">
    <property type="entry name" value="Glu_permease_IIB"/>
</dbReference>
<dbReference type="Proteomes" id="UP000515928">
    <property type="component" value="Chromosome"/>
</dbReference>
<dbReference type="InterPro" id="IPR001996">
    <property type="entry name" value="PTS_IIB_1"/>
</dbReference>
<evidence type="ECO:0000313" key="15">
    <source>
        <dbReference type="EMBL" id="QNN61609.1"/>
    </source>
</evidence>
<evidence type="ECO:0000256" key="3">
    <source>
        <dbReference type="ARBA" id="ARBA00022475"/>
    </source>
</evidence>
<feature type="transmembrane region" description="Helical" evidence="12">
    <location>
        <begin position="302"/>
        <end position="325"/>
    </location>
</feature>
<dbReference type="EMBL" id="CP060715">
    <property type="protein sequence ID" value="QNN61609.1"/>
    <property type="molecule type" value="Genomic_DNA"/>
</dbReference>
<evidence type="ECO:0000259" key="13">
    <source>
        <dbReference type="PROSITE" id="PS51098"/>
    </source>
</evidence>